<dbReference type="SUPFAM" id="SSF51735">
    <property type="entry name" value="NAD(P)-binding Rossmann-fold domains"/>
    <property type="match status" value="2"/>
</dbReference>
<dbReference type="InterPro" id="IPR036291">
    <property type="entry name" value="NAD(P)-bd_dom_sf"/>
</dbReference>
<evidence type="ECO:0000259" key="2">
    <source>
        <dbReference type="Pfam" id="PF01408"/>
    </source>
</evidence>
<dbReference type="PANTHER" id="PTHR43708:SF8">
    <property type="entry name" value="OXIDOREDUCTASE"/>
    <property type="match status" value="1"/>
</dbReference>
<dbReference type="InterPro" id="IPR000683">
    <property type="entry name" value="Gfo/Idh/MocA-like_OxRdtase_N"/>
</dbReference>
<evidence type="ECO:0000313" key="4">
    <source>
        <dbReference type="Proteomes" id="UP000184221"/>
    </source>
</evidence>
<dbReference type="AlphaFoldDB" id="A0A1M5UQN2"/>
<gene>
    <name evidence="3" type="ORF">SAMN05443551_2752</name>
</gene>
<dbReference type="InterPro" id="IPR001509">
    <property type="entry name" value="Epimerase_deHydtase"/>
</dbReference>
<accession>A0A1M5UQN2</accession>
<dbReference type="Pfam" id="PF01408">
    <property type="entry name" value="GFO_IDH_MocA"/>
    <property type="match status" value="1"/>
</dbReference>
<dbReference type="RefSeq" id="WP_072778254.1">
    <property type="nucleotide sequence ID" value="NZ_FQXC01000003.1"/>
</dbReference>
<evidence type="ECO:0000313" key="3">
    <source>
        <dbReference type="EMBL" id="SHH65214.1"/>
    </source>
</evidence>
<dbReference type="InterPro" id="IPR051317">
    <property type="entry name" value="Gfo/Idh/MocA_oxidoreduct"/>
</dbReference>
<dbReference type="GO" id="GO:0000166">
    <property type="term" value="F:nucleotide binding"/>
    <property type="evidence" value="ECO:0007669"/>
    <property type="project" value="InterPro"/>
</dbReference>
<dbReference type="PANTHER" id="PTHR43708">
    <property type="entry name" value="CONSERVED EXPRESSED OXIDOREDUCTASE (EUROFUNG)"/>
    <property type="match status" value="1"/>
</dbReference>
<dbReference type="Gene3D" id="3.40.50.720">
    <property type="entry name" value="NAD(P)-binding Rossmann-like Domain"/>
    <property type="match status" value="2"/>
</dbReference>
<name>A0A1M5UQN2_9RHOB</name>
<dbReference type="STRING" id="996342.SAMN05443551_2752"/>
<keyword evidence="4" id="KW-1185">Reference proteome</keyword>
<dbReference type="OrthoDB" id="7798185at2"/>
<feature type="domain" description="Gfo/Idh/MocA-like oxidoreductase N-terminal" evidence="2">
    <location>
        <begin position="6"/>
        <end position="124"/>
    </location>
</feature>
<protein>
    <submittedName>
        <fullName evidence="3">Predicted dehydrogenase</fullName>
    </submittedName>
</protein>
<reference evidence="3 4" key="1">
    <citation type="submission" date="2016-11" db="EMBL/GenBank/DDBJ databases">
        <authorList>
            <person name="Jaros S."/>
            <person name="Januszkiewicz K."/>
            <person name="Wedrychowicz H."/>
        </authorList>
    </citation>
    <scope>NUCLEOTIDE SEQUENCE [LARGE SCALE GENOMIC DNA]</scope>
    <source>
        <strain evidence="3 4">DSM 29431</strain>
    </source>
</reference>
<feature type="domain" description="NAD-dependent epimerase/dehydratase" evidence="1">
    <location>
        <begin position="375"/>
        <end position="599"/>
    </location>
</feature>
<dbReference type="SUPFAM" id="SSF55347">
    <property type="entry name" value="Glyceraldehyde-3-phosphate dehydrogenase-like, C-terminal domain"/>
    <property type="match status" value="1"/>
</dbReference>
<dbReference type="EMBL" id="FQXC01000003">
    <property type="protein sequence ID" value="SHH65214.1"/>
    <property type="molecule type" value="Genomic_DNA"/>
</dbReference>
<organism evidence="3 4">
    <name type="scientific">Marivita hallyeonensis</name>
    <dbReference type="NCBI Taxonomy" id="996342"/>
    <lineage>
        <taxon>Bacteria</taxon>
        <taxon>Pseudomonadati</taxon>
        <taxon>Pseudomonadota</taxon>
        <taxon>Alphaproteobacteria</taxon>
        <taxon>Rhodobacterales</taxon>
        <taxon>Roseobacteraceae</taxon>
        <taxon>Marivita</taxon>
    </lineage>
</organism>
<evidence type="ECO:0000259" key="1">
    <source>
        <dbReference type="Pfam" id="PF01370"/>
    </source>
</evidence>
<dbReference type="Proteomes" id="UP000184221">
    <property type="component" value="Unassembled WGS sequence"/>
</dbReference>
<sequence length="702" mass="76004">MASSTVRVGLIGAGYIASWHADALRATDGVEITAVCDPSEAAAKGLADGLGVRVVSEVADLIEAGVCDAVHILTPPNLHHALAIQCLEGGLHVLVEKPVATSASETAEIEATAQKHGVRFHAGHNFMGLPSYDRLKGMLAKGELGRVSVAEVHWCLPLAPLRSGPFGIWLLREPKNLLLELGPHLMGFIVDLFGVPHIQSVQLSKPIDLPGHDTRHQAWRIMAQAGDVDVTLTISMVETIDDRSLTLRGSSGRARLDFAADTLVVERENASDLVVNPLRHQLDLSWQHLREGVGNAVTQVTSLNRKSPYALSFQGMNAAVYGALRRDKDADARFSGKSAIKVMTALDQALALVPDADLTPARPKVRTRDPKPTAMVIGGTGFIGRALTRALVAKGQDVRVLSRGRFGPFPDLPDEVETVGVSLYDKAALIEAMQGIDVVYNLARSLEGTWEDALEHDVGVSVRIAEACQEAGVKRLVYTGTIASYDMSSPLQKITEDVPFPTDMSDRNMYARSKAECEKRLMEMHRRDGLPLVIARPGIVVGHGGPLQHWGIGRWHGAGAVRIWGNGLNILPFVLIDDVADGLILMGEHPDAVGQSYNLIGEPMLSARGYFDAIHRALGARVRVSSGNLTVFWAADAVKHALKVYALRRRGLSRPSLADWKSRAHLSPFVNAKPKEELGWKPEADKARFIEKAIGQANLFGF</sequence>
<dbReference type="Pfam" id="PF01370">
    <property type="entry name" value="Epimerase"/>
    <property type="match status" value="1"/>
</dbReference>
<proteinExistence type="predicted"/>
<dbReference type="Gene3D" id="3.30.360.10">
    <property type="entry name" value="Dihydrodipicolinate Reductase, domain 2"/>
    <property type="match status" value="1"/>
</dbReference>